<dbReference type="AlphaFoldDB" id="A0AAV9H7I0"/>
<accession>A0AAV9H7I0</accession>
<dbReference type="Proteomes" id="UP001321760">
    <property type="component" value="Unassembled WGS sequence"/>
</dbReference>
<dbReference type="SUPFAM" id="SSF48452">
    <property type="entry name" value="TPR-like"/>
    <property type="match status" value="1"/>
</dbReference>
<keyword evidence="2" id="KW-1185">Reference proteome</keyword>
<reference evidence="1" key="2">
    <citation type="submission" date="2023-05" db="EMBL/GenBank/DDBJ databases">
        <authorList>
            <consortium name="Lawrence Berkeley National Laboratory"/>
            <person name="Steindorff A."/>
            <person name="Hensen N."/>
            <person name="Bonometti L."/>
            <person name="Westerberg I."/>
            <person name="Brannstrom I.O."/>
            <person name="Guillou S."/>
            <person name="Cros-Aarteil S."/>
            <person name="Calhoun S."/>
            <person name="Haridas S."/>
            <person name="Kuo A."/>
            <person name="Mondo S."/>
            <person name="Pangilinan J."/>
            <person name="Riley R."/>
            <person name="Labutti K."/>
            <person name="Andreopoulos B."/>
            <person name="Lipzen A."/>
            <person name="Chen C."/>
            <person name="Yanf M."/>
            <person name="Daum C."/>
            <person name="Ng V."/>
            <person name="Clum A."/>
            <person name="Ohm R."/>
            <person name="Martin F."/>
            <person name="Silar P."/>
            <person name="Natvig D."/>
            <person name="Lalanne C."/>
            <person name="Gautier V."/>
            <person name="Ament-Velasquez S.L."/>
            <person name="Kruys A."/>
            <person name="Hutchinson M.I."/>
            <person name="Powell A.J."/>
            <person name="Barry K."/>
            <person name="Miller A.N."/>
            <person name="Grigoriev I.V."/>
            <person name="Debuchy R."/>
            <person name="Gladieux P."/>
            <person name="Thoren M.H."/>
            <person name="Johannesson H."/>
        </authorList>
    </citation>
    <scope>NUCLEOTIDE SEQUENCE</scope>
    <source>
        <strain evidence="1">PSN243</strain>
    </source>
</reference>
<gene>
    <name evidence="1" type="ORF">QBC34DRAFT_373619</name>
</gene>
<evidence type="ECO:0000313" key="2">
    <source>
        <dbReference type="Proteomes" id="UP001321760"/>
    </source>
</evidence>
<dbReference type="Gene3D" id="1.25.40.10">
    <property type="entry name" value="Tetratricopeptide repeat domain"/>
    <property type="match status" value="1"/>
</dbReference>
<reference evidence="1" key="1">
    <citation type="journal article" date="2023" name="Mol. Phylogenet. Evol.">
        <title>Genome-scale phylogeny and comparative genomics of the fungal order Sordariales.</title>
        <authorList>
            <person name="Hensen N."/>
            <person name="Bonometti L."/>
            <person name="Westerberg I."/>
            <person name="Brannstrom I.O."/>
            <person name="Guillou S."/>
            <person name="Cros-Aarteil S."/>
            <person name="Calhoun S."/>
            <person name="Haridas S."/>
            <person name="Kuo A."/>
            <person name="Mondo S."/>
            <person name="Pangilinan J."/>
            <person name="Riley R."/>
            <person name="LaButti K."/>
            <person name="Andreopoulos B."/>
            <person name="Lipzen A."/>
            <person name="Chen C."/>
            <person name="Yan M."/>
            <person name="Daum C."/>
            <person name="Ng V."/>
            <person name="Clum A."/>
            <person name="Steindorff A."/>
            <person name="Ohm R.A."/>
            <person name="Martin F."/>
            <person name="Silar P."/>
            <person name="Natvig D.O."/>
            <person name="Lalanne C."/>
            <person name="Gautier V."/>
            <person name="Ament-Velasquez S.L."/>
            <person name="Kruys A."/>
            <person name="Hutchinson M.I."/>
            <person name="Powell A.J."/>
            <person name="Barry K."/>
            <person name="Miller A.N."/>
            <person name="Grigoriev I.V."/>
            <person name="Debuchy R."/>
            <person name="Gladieux P."/>
            <person name="Hiltunen Thoren M."/>
            <person name="Johannesson H."/>
        </authorList>
    </citation>
    <scope>NUCLEOTIDE SEQUENCE</scope>
    <source>
        <strain evidence="1">PSN243</strain>
    </source>
</reference>
<evidence type="ECO:0000313" key="1">
    <source>
        <dbReference type="EMBL" id="KAK4455859.1"/>
    </source>
</evidence>
<comment type="caution">
    <text evidence="1">The sequence shown here is derived from an EMBL/GenBank/DDBJ whole genome shotgun (WGS) entry which is preliminary data.</text>
</comment>
<proteinExistence type="predicted"/>
<dbReference type="InterPro" id="IPR011990">
    <property type="entry name" value="TPR-like_helical_dom_sf"/>
</dbReference>
<sequence>MSFWEDMAGFCPEDLSAEELHRITTQYVAVAVHRSGGSTWKGRLQRDHGIEPYKLHWTATVMLNSPPSPKWKLPLHMLQTASDLDYAPSTITVLRVILMMTKEGPEGTKYKSQFRGALDKLSHLVRAGENPDALTLQGLLRIRSANTAQALKAFDAAIDAGDRADDAYAPVPTKQLNQPDSSINKDVMSKQRERRWMYEAECHVARGRILLEMENREAALESFSVAALELDSPEGYLELGKNLPPGSPQRDEYLLKAAISGRFEACPLLSESETARSGKAGADKALAEEHLRWAAEWALLKTIKVAGEDTMPV</sequence>
<name>A0AAV9H7I0_9PEZI</name>
<protein>
    <submittedName>
        <fullName evidence="1">Uncharacterized protein</fullName>
    </submittedName>
</protein>
<dbReference type="EMBL" id="MU865913">
    <property type="protein sequence ID" value="KAK4455859.1"/>
    <property type="molecule type" value="Genomic_DNA"/>
</dbReference>
<organism evidence="1 2">
    <name type="scientific">Podospora aff. communis PSN243</name>
    <dbReference type="NCBI Taxonomy" id="3040156"/>
    <lineage>
        <taxon>Eukaryota</taxon>
        <taxon>Fungi</taxon>
        <taxon>Dikarya</taxon>
        <taxon>Ascomycota</taxon>
        <taxon>Pezizomycotina</taxon>
        <taxon>Sordariomycetes</taxon>
        <taxon>Sordariomycetidae</taxon>
        <taxon>Sordariales</taxon>
        <taxon>Podosporaceae</taxon>
        <taxon>Podospora</taxon>
    </lineage>
</organism>